<dbReference type="EMBL" id="NRRU01000087">
    <property type="protein sequence ID" value="MBK1714931.1"/>
    <property type="molecule type" value="Genomic_DNA"/>
</dbReference>
<reference evidence="2" key="2">
    <citation type="journal article" date="2020" name="Microorganisms">
        <title>Osmotic Adaptation and Compatible Solute Biosynthesis of Phototrophic Bacteria as Revealed from Genome Analyses.</title>
        <authorList>
            <person name="Imhoff J.F."/>
            <person name="Rahn T."/>
            <person name="Kunzel S."/>
            <person name="Keller A."/>
            <person name="Neulinger S.C."/>
        </authorList>
    </citation>
    <scope>NUCLEOTIDE SEQUENCE</scope>
    <source>
        <strain evidence="2">IM 151</strain>
    </source>
</reference>
<dbReference type="SUPFAM" id="SSF56601">
    <property type="entry name" value="beta-lactamase/transpeptidase-like"/>
    <property type="match status" value="1"/>
</dbReference>
<proteinExistence type="predicted"/>
<dbReference type="Gene3D" id="3.40.710.10">
    <property type="entry name" value="DD-peptidase/beta-lactamase superfamily"/>
    <property type="match status" value="1"/>
</dbReference>
<dbReference type="PANTHER" id="PTHR43283">
    <property type="entry name" value="BETA-LACTAMASE-RELATED"/>
    <property type="match status" value="1"/>
</dbReference>
<accession>A0ABS1E0I5</accession>
<dbReference type="InterPro" id="IPR012338">
    <property type="entry name" value="Beta-lactam/transpept-like"/>
</dbReference>
<protein>
    <recommendedName>
        <fullName evidence="1">Beta-lactamase-related domain-containing protein</fullName>
    </recommendedName>
</protein>
<evidence type="ECO:0000259" key="1">
    <source>
        <dbReference type="Pfam" id="PF00144"/>
    </source>
</evidence>
<dbReference type="RefSeq" id="WP_200379669.1">
    <property type="nucleotide sequence ID" value="NZ_NRRU01000087.1"/>
</dbReference>
<evidence type="ECO:0000313" key="2">
    <source>
        <dbReference type="EMBL" id="MBK1714931.1"/>
    </source>
</evidence>
<dbReference type="InterPro" id="IPR001466">
    <property type="entry name" value="Beta-lactam-related"/>
</dbReference>
<evidence type="ECO:0000313" key="3">
    <source>
        <dbReference type="Proteomes" id="UP001041814"/>
    </source>
</evidence>
<reference evidence="2" key="1">
    <citation type="submission" date="2017-08" db="EMBL/GenBank/DDBJ databases">
        <authorList>
            <person name="Imhoff J.F."/>
            <person name="Rahn T."/>
            <person name="Kuenzel S."/>
            <person name="Neulinger S.C."/>
        </authorList>
    </citation>
    <scope>NUCLEOTIDE SEQUENCE</scope>
    <source>
        <strain evidence="2">IM 151</strain>
    </source>
</reference>
<dbReference type="Pfam" id="PF00144">
    <property type="entry name" value="Beta-lactamase"/>
    <property type="match status" value="1"/>
</dbReference>
<name>A0ABS1E0I5_RUBGE</name>
<dbReference type="PANTHER" id="PTHR43283:SF18">
    <property type="match status" value="1"/>
</dbReference>
<gene>
    <name evidence="2" type="ORF">CKO43_19400</name>
</gene>
<dbReference type="InterPro" id="IPR050789">
    <property type="entry name" value="Diverse_Enzym_Activities"/>
</dbReference>
<organism evidence="2 3">
    <name type="scientific">Rubrivivax gelatinosus</name>
    <name type="common">Rhodocyclus gelatinosus</name>
    <name type="synonym">Rhodopseudomonas gelatinosa</name>
    <dbReference type="NCBI Taxonomy" id="28068"/>
    <lineage>
        <taxon>Bacteria</taxon>
        <taxon>Pseudomonadati</taxon>
        <taxon>Pseudomonadota</taxon>
        <taxon>Betaproteobacteria</taxon>
        <taxon>Burkholderiales</taxon>
        <taxon>Sphaerotilaceae</taxon>
        <taxon>Rubrivivax</taxon>
    </lineage>
</organism>
<feature type="domain" description="Beta-lactamase-related" evidence="1">
    <location>
        <begin position="19"/>
        <end position="334"/>
    </location>
</feature>
<sequence>MAIQLTPLLDRFDTAIAALREQHDARGPGFSIALVADGQALRSVHHGQANLEWQQALAGDTRYYLASESKPWVAALVMQAVAAGRITLDADMRAHLPALAGCTQPVRLGHLLRHTSGLDDYLYLWGMQLGHDEDDLVTQAQALALIRRAEDVDFEPGSRHDYSNSNYVLLADWLERDAGLPLDALARRRFFEPWGLHDTGFENDPRRVLPRRARSYRLDPARGWLDRPVNLASWGDGGLWATLDDLVRAEAQWQDDWRRHGAQSLLGRCSADDCGRFGPADLMYRFGVEVVPRDGGSLMFHGGAFAGFSSLVLRGLDEGWALVVMANVEGFDASASVWTGRLLGEGP</sequence>
<keyword evidence="3" id="KW-1185">Reference proteome</keyword>
<dbReference type="Proteomes" id="UP001041814">
    <property type="component" value="Unassembled WGS sequence"/>
</dbReference>
<comment type="caution">
    <text evidence="2">The sequence shown here is derived from an EMBL/GenBank/DDBJ whole genome shotgun (WGS) entry which is preliminary data.</text>
</comment>